<accession>A0A3Q9G4T1</accession>
<dbReference type="KEGG" id="flh:EJ997_08670"/>
<feature type="region of interest" description="Disordered" evidence="1">
    <location>
        <begin position="30"/>
        <end position="124"/>
    </location>
</feature>
<dbReference type="RefSeq" id="WP_126704196.1">
    <property type="nucleotide sequence ID" value="NZ_CP034593.1"/>
</dbReference>
<feature type="chain" id="PRO_5038808757" evidence="2">
    <location>
        <begin position="27"/>
        <end position="124"/>
    </location>
</feature>
<dbReference type="AlphaFoldDB" id="A0A3Q9G4T1"/>
<proteinExistence type="predicted"/>
<keyword evidence="4" id="KW-1185">Reference proteome</keyword>
<feature type="compositionally biased region" description="Low complexity" evidence="1">
    <location>
        <begin position="42"/>
        <end position="53"/>
    </location>
</feature>
<organism evidence="3 4">
    <name type="scientific">Flaviflexus ciconiae</name>
    <dbReference type="NCBI Taxonomy" id="2496867"/>
    <lineage>
        <taxon>Bacteria</taxon>
        <taxon>Bacillati</taxon>
        <taxon>Actinomycetota</taxon>
        <taxon>Actinomycetes</taxon>
        <taxon>Actinomycetales</taxon>
        <taxon>Actinomycetaceae</taxon>
        <taxon>Flaviflexus</taxon>
    </lineage>
</organism>
<protein>
    <submittedName>
        <fullName evidence="3">Uncharacterized protein</fullName>
    </submittedName>
</protein>
<dbReference type="EMBL" id="CP034593">
    <property type="protein sequence ID" value="AZQ77393.1"/>
    <property type="molecule type" value="Genomic_DNA"/>
</dbReference>
<evidence type="ECO:0000256" key="1">
    <source>
        <dbReference type="SAM" id="MobiDB-lite"/>
    </source>
</evidence>
<sequence>MNKHKPRRFRAIPTLLAALTIALAGACSDDTTAAAPPEETISTSSPAEPTGTESPEETSTETHAPLAPASNSGRDAVSIAMNDANDKVEVDMQPDPVGADRPQSPAGDNSPTEPTPDPVEDQTP</sequence>
<evidence type="ECO:0000313" key="4">
    <source>
        <dbReference type="Proteomes" id="UP000280344"/>
    </source>
</evidence>
<evidence type="ECO:0000313" key="3">
    <source>
        <dbReference type="EMBL" id="AZQ77393.1"/>
    </source>
</evidence>
<dbReference type="Proteomes" id="UP000280344">
    <property type="component" value="Chromosome"/>
</dbReference>
<reference evidence="3 4" key="1">
    <citation type="submission" date="2018-12" db="EMBL/GenBank/DDBJ databases">
        <title>Complete genome sequence of Flaviflexus sp. H23T48.</title>
        <authorList>
            <person name="Bae J.-W."/>
            <person name="Lee J.-Y."/>
        </authorList>
    </citation>
    <scope>NUCLEOTIDE SEQUENCE [LARGE SCALE GENOMIC DNA]</scope>
    <source>
        <strain evidence="3 4">H23T48</strain>
    </source>
</reference>
<dbReference type="PROSITE" id="PS51257">
    <property type="entry name" value="PROKAR_LIPOPROTEIN"/>
    <property type="match status" value="1"/>
</dbReference>
<keyword evidence="2" id="KW-0732">Signal</keyword>
<evidence type="ECO:0000256" key="2">
    <source>
        <dbReference type="SAM" id="SignalP"/>
    </source>
</evidence>
<name>A0A3Q9G4T1_9ACTO</name>
<feature type="signal peptide" evidence="2">
    <location>
        <begin position="1"/>
        <end position="26"/>
    </location>
</feature>
<gene>
    <name evidence="3" type="ORF">EJ997_08670</name>
</gene>